<dbReference type="EnsemblPlants" id="OPUNC07G06590.1">
    <property type="protein sequence ID" value="OPUNC07G06590.1"/>
    <property type="gene ID" value="OPUNC07G06590"/>
</dbReference>
<protein>
    <submittedName>
        <fullName evidence="1">Uncharacterized protein</fullName>
    </submittedName>
</protein>
<organism evidence="1">
    <name type="scientific">Oryza punctata</name>
    <name type="common">Red rice</name>
    <dbReference type="NCBI Taxonomy" id="4537"/>
    <lineage>
        <taxon>Eukaryota</taxon>
        <taxon>Viridiplantae</taxon>
        <taxon>Streptophyta</taxon>
        <taxon>Embryophyta</taxon>
        <taxon>Tracheophyta</taxon>
        <taxon>Spermatophyta</taxon>
        <taxon>Magnoliopsida</taxon>
        <taxon>Liliopsida</taxon>
        <taxon>Poales</taxon>
        <taxon>Poaceae</taxon>
        <taxon>BOP clade</taxon>
        <taxon>Oryzoideae</taxon>
        <taxon>Oryzeae</taxon>
        <taxon>Oryzinae</taxon>
        <taxon>Oryza</taxon>
    </lineage>
</organism>
<keyword evidence="2" id="KW-1185">Reference proteome</keyword>
<reference evidence="1" key="1">
    <citation type="submission" date="2015-04" db="UniProtKB">
        <authorList>
            <consortium name="EnsemblPlants"/>
        </authorList>
    </citation>
    <scope>IDENTIFICATION</scope>
</reference>
<accession>A0A0E0LID4</accession>
<dbReference type="HOGENOM" id="CLU_1565391_0_0_1"/>
<dbReference type="Proteomes" id="UP000026962">
    <property type="component" value="Chromosome 7"/>
</dbReference>
<dbReference type="AlphaFoldDB" id="A0A0E0LID4"/>
<reference evidence="1" key="2">
    <citation type="submission" date="2018-05" db="EMBL/GenBank/DDBJ databases">
        <title>OpunRS2 (Oryza punctata Reference Sequence Version 2).</title>
        <authorList>
            <person name="Zhang J."/>
            <person name="Kudrna D."/>
            <person name="Lee S."/>
            <person name="Talag J."/>
            <person name="Welchert J."/>
            <person name="Wing R.A."/>
        </authorList>
    </citation>
    <scope>NUCLEOTIDE SEQUENCE [LARGE SCALE GENOMIC DNA]</scope>
</reference>
<dbReference type="Gramene" id="OPUNC07G06590.1">
    <property type="protein sequence ID" value="OPUNC07G06590.1"/>
    <property type="gene ID" value="OPUNC07G06590"/>
</dbReference>
<name>A0A0E0LID4_ORYPU</name>
<evidence type="ECO:0000313" key="1">
    <source>
        <dbReference type="EnsemblPlants" id="OPUNC07G06590.1"/>
    </source>
</evidence>
<evidence type="ECO:0000313" key="2">
    <source>
        <dbReference type="Proteomes" id="UP000026962"/>
    </source>
</evidence>
<proteinExistence type="predicted"/>
<sequence>MNKLKCKFPKSVDVIVNGSVISLFQPVVLAEAIGDLLNLRPDARLIAECTESFDPNAASLLPALHPLSPLPCKKRIYKMDGVGVSTVHAGANGMKIACKMYTSIPPTNQPTNQELVTEVHAGQRQQPSCNSTAVIRVLVGGAGNSDVQHGVIRSWWLMWVEATEPIPGAPY</sequence>